<dbReference type="Proteomes" id="UP000215027">
    <property type="component" value="Chromosome I"/>
</dbReference>
<dbReference type="AlphaFoldDB" id="A0A160T688"/>
<organism evidence="1 2">
    <name type="scientific">Candidatus Promineifilum breve</name>
    <dbReference type="NCBI Taxonomy" id="1806508"/>
    <lineage>
        <taxon>Bacteria</taxon>
        <taxon>Bacillati</taxon>
        <taxon>Chloroflexota</taxon>
        <taxon>Ardenticatenia</taxon>
        <taxon>Candidatus Promineifilales</taxon>
        <taxon>Candidatus Promineifilaceae</taxon>
        <taxon>Candidatus Promineifilum</taxon>
    </lineage>
</organism>
<protein>
    <recommendedName>
        <fullName evidence="3">DUF1997 domain-containing protein</fullName>
    </recommendedName>
</protein>
<dbReference type="RefSeq" id="WP_095044301.1">
    <property type="nucleotide sequence ID" value="NZ_LN890655.1"/>
</dbReference>
<dbReference type="EMBL" id="LN890655">
    <property type="protein sequence ID" value="CUS05039.2"/>
    <property type="molecule type" value="Genomic_DNA"/>
</dbReference>
<dbReference type="KEGG" id="pbf:CFX0092_A3161"/>
<evidence type="ECO:0000313" key="2">
    <source>
        <dbReference type="Proteomes" id="UP000215027"/>
    </source>
</evidence>
<accession>A0A160T688</accession>
<dbReference type="InterPro" id="IPR023393">
    <property type="entry name" value="START-like_dom_sf"/>
</dbReference>
<sequence length="204" mass="23348">MITLNGTIQRKFYFPADLLTTLIYFSDLSRVTYLLPHISVIEAYSSDRVRIRYQTVELGAYTINIICDLDSVTDLDKHEIIIVPLSDCSEVTPEATLNATTAYGYYTSTARLFPEEDGTGIDYHFEFKSSLLRPRGLRMMPKRVIDRIAQSISLGRVEEIAEGFMENAIEAFDDWRADQPRDLVEQWLAARGREPVDAQGRRLK</sequence>
<keyword evidence="2" id="KW-1185">Reference proteome</keyword>
<gene>
    <name evidence="1" type="ORF">CFX0092_A3161</name>
</gene>
<name>A0A160T688_9CHLR</name>
<evidence type="ECO:0008006" key="3">
    <source>
        <dbReference type="Google" id="ProtNLM"/>
    </source>
</evidence>
<dbReference type="Gene3D" id="3.30.530.20">
    <property type="match status" value="1"/>
</dbReference>
<reference evidence="1" key="1">
    <citation type="submission" date="2016-01" db="EMBL/GenBank/DDBJ databases">
        <authorList>
            <person name="Mcilroy J.S."/>
            <person name="Karst M S."/>
            <person name="Albertsen M."/>
        </authorList>
    </citation>
    <scope>NUCLEOTIDE SEQUENCE</scope>
    <source>
        <strain evidence="1">Cfx-K</strain>
    </source>
</reference>
<proteinExistence type="predicted"/>
<evidence type="ECO:0000313" key="1">
    <source>
        <dbReference type="EMBL" id="CUS05039.2"/>
    </source>
</evidence>